<evidence type="ECO:0000256" key="4">
    <source>
        <dbReference type="SAM" id="MobiDB-lite"/>
    </source>
</evidence>
<organism evidence="8 9">
    <name type="scientific">Roseovarius indicus</name>
    <dbReference type="NCBI Taxonomy" id="540747"/>
    <lineage>
        <taxon>Bacteria</taxon>
        <taxon>Pseudomonadati</taxon>
        <taxon>Pseudomonadota</taxon>
        <taxon>Alphaproteobacteria</taxon>
        <taxon>Rhodobacterales</taxon>
        <taxon>Roseobacteraceae</taxon>
        <taxon>Roseovarius</taxon>
    </lineage>
</organism>
<keyword evidence="8" id="KW-0675">Receptor</keyword>
<proteinExistence type="inferred from homology"/>
<evidence type="ECO:0000259" key="7">
    <source>
        <dbReference type="PROSITE" id="PS50885"/>
    </source>
</evidence>
<evidence type="ECO:0000256" key="2">
    <source>
        <dbReference type="ARBA" id="ARBA00029447"/>
    </source>
</evidence>
<dbReference type="Pfam" id="PF00672">
    <property type="entry name" value="HAMP"/>
    <property type="match status" value="1"/>
</dbReference>
<feature type="compositionally biased region" description="Pro residues" evidence="4">
    <location>
        <begin position="461"/>
        <end position="491"/>
    </location>
</feature>
<evidence type="ECO:0000256" key="5">
    <source>
        <dbReference type="SAM" id="Phobius"/>
    </source>
</evidence>
<keyword evidence="5" id="KW-0472">Membrane</keyword>
<dbReference type="Proteomes" id="UP000325785">
    <property type="component" value="Chromosome"/>
</dbReference>
<dbReference type="InterPro" id="IPR051310">
    <property type="entry name" value="MCP_chemotaxis"/>
</dbReference>
<comment type="similarity">
    <text evidence="2">Belongs to the methyl-accepting chemotaxis (MCP) protein family.</text>
</comment>
<gene>
    <name evidence="8" type="primary">tap</name>
    <name evidence="8" type="ORF">RIdsm_01987</name>
</gene>
<evidence type="ECO:0000313" key="8">
    <source>
        <dbReference type="EMBL" id="QEW26190.1"/>
    </source>
</evidence>
<dbReference type="InterPro" id="IPR004089">
    <property type="entry name" value="MCPsignal_dom"/>
</dbReference>
<dbReference type="GO" id="GO:0006935">
    <property type="term" value="P:chemotaxis"/>
    <property type="evidence" value="ECO:0007669"/>
    <property type="project" value="UniProtKB-KW"/>
</dbReference>
<dbReference type="Pfam" id="PF00015">
    <property type="entry name" value="MCPsignal"/>
    <property type="match status" value="1"/>
</dbReference>
<dbReference type="PANTHER" id="PTHR43531">
    <property type="entry name" value="PROTEIN ICFG"/>
    <property type="match status" value="1"/>
</dbReference>
<dbReference type="OrthoDB" id="354287at2"/>
<evidence type="ECO:0000259" key="6">
    <source>
        <dbReference type="PROSITE" id="PS50111"/>
    </source>
</evidence>
<dbReference type="PROSITE" id="PS50111">
    <property type="entry name" value="CHEMOTAXIS_TRANSDUC_2"/>
    <property type="match status" value="1"/>
</dbReference>
<evidence type="ECO:0000256" key="1">
    <source>
        <dbReference type="ARBA" id="ARBA00022500"/>
    </source>
</evidence>
<evidence type="ECO:0000313" key="9">
    <source>
        <dbReference type="Proteomes" id="UP000325785"/>
    </source>
</evidence>
<dbReference type="SUPFAM" id="SSF58104">
    <property type="entry name" value="Methyl-accepting chemotaxis protein (MCP) signaling domain"/>
    <property type="match status" value="1"/>
</dbReference>
<keyword evidence="5" id="KW-1133">Transmembrane helix</keyword>
<sequence>MNRSAPHIRKAILALAVVVVLSALCIAMFRTYWNSPTGAASWGAIVAPAALGAALMAILNRLATARLLLPLKDIADAAQQLERGNLASDIPHTEDTGVSGDLARRLSAIRSTLASAKARGVASTDSGKIPPADPLAGSVPASDTVKATIDALATLARGDLTVRIKAQPPAATSPDDEALHKGFNQAASALQERIRDMGKSIDAVRDGASDIQSAAEDLVNRADSQSENLERSVTVLAHLTETVQGASDRLDQAETVTRESRAQAESGAAVVREAMDAMHRIEASSENVRHVVGVIDGIAFQTNLLALNAGVEAARAGEAGKGFAVVASEVRSLAQRASKSAKEIKGLIDESATQVNHGSKLVTTSGERLEAILENTIRFENVISDISGVARDQRSDIREINDHVGQLDASTKAAVSIAEQVTAASSVLTKNTDELARGLSGITKETGRAEPPVRQASRPLAPQPKPSPLPPRKAPDLRPVPGPPARLPDPPAAVAGSAAAALPSLSDFDGF</sequence>
<keyword evidence="1" id="KW-0145">Chemotaxis</keyword>
<keyword evidence="3" id="KW-0807">Transducer</keyword>
<dbReference type="Gene3D" id="6.10.340.10">
    <property type="match status" value="1"/>
</dbReference>
<dbReference type="AlphaFoldDB" id="A0A5P3AC78"/>
<name>A0A5P3AC78_9RHOB</name>
<dbReference type="PANTHER" id="PTHR43531:SF11">
    <property type="entry name" value="METHYL-ACCEPTING CHEMOTAXIS PROTEIN 3"/>
    <property type="match status" value="1"/>
</dbReference>
<feature type="transmembrane region" description="Helical" evidence="5">
    <location>
        <begin position="39"/>
        <end position="59"/>
    </location>
</feature>
<reference evidence="8 9" key="1">
    <citation type="submission" date="2018-08" db="EMBL/GenBank/DDBJ databases">
        <title>Genetic Globetrotter - A new plasmid hitch-hiking vast phylogenetic and geographic distances.</title>
        <authorList>
            <person name="Vollmers J."/>
            <person name="Petersen J."/>
        </authorList>
    </citation>
    <scope>NUCLEOTIDE SEQUENCE [LARGE SCALE GENOMIC DNA]</scope>
    <source>
        <strain evidence="8 9">DSM 26383</strain>
    </source>
</reference>
<accession>A0A5P3AC78</accession>
<feature type="region of interest" description="Disordered" evidence="4">
    <location>
        <begin position="120"/>
        <end position="140"/>
    </location>
</feature>
<feature type="region of interest" description="Disordered" evidence="4">
    <location>
        <begin position="439"/>
        <end position="511"/>
    </location>
</feature>
<dbReference type="SMART" id="SM00283">
    <property type="entry name" value="MA"/>
    <property type="match status" value="1"/>
</dbReference>
<protein>
    <submittedName>
        <fullName evidence="8">Dipeptide chemoreceptor protein</fullName>
    </submittedName>
</protein>
<keyword evidence="5" id="KW-0812">Transmembrane</keyword>
<evidence type="ECO:0000256" key="3">
    <source>
        <dbReference type="PROSITE-ProRule" id="PRU00284"/>
    </source>
</evidence>
<feature type="transmembrane region" description="Helical" evidence="5">
    <location>
        <begin position="12"/>
        <end position="33"/>
    </location>
</feature>
<dbReference type="InterPro" id="IPR003660">
    <property type="entry name" value="HAMP_dom"/>
</dbReference>
<dbReference type="SMART" id="SM00304">
    <property type="entry name" value="HAMP"/>
    <property type="match status" value="2"/>
</dbReference>
<dbReference type="PROSITE" id="PS50885">
    <property type="entry name" value="HAMP"/>
    <property type="match status" value="1"/>
</dbReference>
<dbReference type="KEGG" id="rid:RIdsm_01987"/>
<dbReference type="Gene3D" id="1.10.287.950">
    <property type="entry name" value="Methyl-accepting chemotaxis protein"/>
    <property type="match status" value="1"/>
</dbReference>
<dbReference type="GO" id="GO:0007165">
    <property type="term" value="P:signal transduction"/>
    <property type="evidence" value="ECO:0007669"/>
    <property type="project" value="UniProtKB-KW"/>
</dbReference>
<dbReference type="CDD" id="cd11386">
    <property type="entry name" value="MCP_signal"/>
    <property type="match status" value="1"/>
</dbReference>
<feature type="domain" description="Methyl-accepting transducer" evidence="6">
    <location>
        <begin position="200"/>
        <end position="429"/>
    </location>
</feature>
<feature type="compositionally biased region" description="Low complexity" evidence="4">
    <location>
        <begin position="492"/>
        <end position="511"/>
    </location>
</feature>
<dbReference type="RefSeq" id="WP_057813598.1">
    <property type="nucleotide sequence ID" value="NZ_CP031598.1"/>
</dbReference>
<dbReference type="GO" id="GO:0016020">
    <property type="term" value="C:membrane"/>
    <property type="evidence" value="ECO:0007669"/>
    <property type="project" value="InterPro"/>
</dbReference>
<feature type="domain" description="HAMP" evidence="7">
    <location>
        <begin position="65"/>
        <end position="118"/>
    </location>
</feature>
<dbReference type="EMBL" id="CP031598">
    <property type="protein sequence ID" value="QEW26190.1"/>
    <property type="molecule type" value="Genomic_DNA"/>
</dbReference>